<dbReference type="PANTHER" id="PTHR37422:SF17">
    <property type="entry name" value="O-ANTIGEN LIGASE"/>
    <property type="match status" value="1"/>
</dbReference>
<feature type="transmembrane region" description="Helical" evidence="5">
    <location>
        <begin position="228"/>
        <end position="243"/>
    </location>
</feature>
<protein>
    <submittedName>
        <fullName evidence="7">O-antigen ligase-like membrane protein</fullName>
    </submittedName>
</protein>
<feature type="transmembrane region" description="Helical" evidence="5">
    <location>
        <begin position="101"/>
        <end position="120"/>
    </location>
</feature>
<dbReference type="InterPro" id="IPR051533">
    <property type="entry name" value="WaaL-like"/>
</dbReference>
<evidence type="ECO:0000313" key="8">
    <source>
        <dbReference type="Proteomes" id="UP000266915"/>
    </source>
</evidence>
<feature type="transmembrane region" description="Helical" evidence="5">
    <location>
        <begin position="249"/>
        <end position="266"/>
    </location>
</feature>
<comment type="caution">
    <text evidence="7">The sequence shown here is derived from an EMBL/GenBank/DDBJ whole genome shotgun (WGS) entry which is preliminary data.</text>
</comment>
<sequence>MLSTEPAPPHPPAALTTRALVVRHVAVFATFAVLAGTFWTNLFTIWGYTAVALVSGGAALACLMAVRPNWRRTRVPWSLVGYGVLSVVSLAWSAYPSGTAATLLGAGLCTILGMTLAGCFSWPEVIRVLGRAVTWVLSLSLVFEFVVAAIIRHPVLPNFYAGDAADPPLLDYWSRDLLFSGGRIQGISGNANLLAVVALLGIIVFGLRLAARRDEPGAATLIGPERRWTLLIRLGLSVVMFLLSFSTTILLAAVVTAVVLAAALAIRRAPRPEARTPVYLGFLGIGVVGAVGAVVFRTQLLGLLGKSPDLTGRLDIWATVWRLIEQRPVFGWGFSSPWAPWEPLFTDLVIRRGVRQLQAHNAWLDVWFQLGVVGLVLFAAVVLSMLTRTWFLAVDRPRVDLDAHRPYTALSLAPVLIAVSLVVQSVAESRLLIESGWVLLVLLVVKTKQEPAWPIPAVAASSDLAPATRRDVVGG</sequence>
<dbReference type="Proteomes" id="UP000266915">
    <property type="component" value="Unassembled WGS sequence"/>
</dbReference>
<keyword evidence="3 5" id="KW-1133">Transmembrane helix</keyword>
<dbReference type="RefSeq" id="WP_085513405.1">
    <property type="nucleotide sequence ID" value="NZ_FXAP01000005.1"/>
</dbReference>
<keyword evidence="4 5" id="KW-0472">Membrane</keyword>
<accession>A0A3N2C4G4</accession>
<evidence type="ECO:0000256" key="2">
    <source>
        <dbReference type="ARBA" id="ARBA00022692"/>
    </source>
</evidence>
<keyword evidence="7" id="KW-0436">Ligase</keyword>
<name>A0A3N2C4G4_9MICO</name>
<reference evidence="7 8" key="1">
    <citation type="submission" date="2018-11" db="EMBL/GenBank/DDBJ databases">
        <title>Sequencing the genomes of 1000 actinobacteria strains.</title>
        <authorList>
            <person name="Klenk H.-P."/>
        </authorList>
    </citation>
    <scope>NUCLEOTIDE SEQUENCE [LARGE SCALE GENOMIC DNA]</scope>
    <source>
        <strain evidence="7 8">DSM 14012</strain>
    </source>
</reference>
<gene>
    <name evidence="7" type="ORF">EDD42_2507</name>
</gene>
<feature type="transmembrane region" description="Helical" evidence="5">
    <location>
        <begin position="20"/>
        <end position="39"/>
    </location>
</feature>
<keyword evidence="8" id="KW-1185">Reference proteome</keyword>
<proteinExistence type="predicted"/>
<feature type="transmembrane region" description="Helical" evidence="5">
    <location>
        <begin position="77"/>
        <end position="95"/>
    </location>
</feature>
<organism evidence="7 8">
    <name type="scientific">Plantibacter flavus</name>
    <dbReference type="NCBI Taxonomy" id="150123"/>
    <lineage>
        <taxon>Bacteria</taxon>
        <taxon>Bacillati</taxon>
        <taxon>Actinomycetota</taxon>
        <taxon>Actinomycetes</taxon>
        <taxon>Micrococcales</taxon>
        <taxon>Microbacteriaceae</taxon>
        <taxon>Plantibacter</taxon>
    </lineage>
</organism>
<feature type="domain" description="O-antigen ligase-related" evidence="6">
    <location>
        <begin position="236"/>
        <end position="379"/>
    </location>
</feature>
<evidence type="ECO:0000256" key="1">
    <source>
        <dbReference type="ARBA" id="ARBA00004141"/>
    </source>
</evidence>
<dbReference type="GO" id="GO:0016020">
    <property type="term" value="C:membrane"/>
    <property type="evidence" value="ECO:0007669"/>
    <property type="project" value="UniProtKB-SubCell"/>
</dbReference>
<feature type="transmembrane region" description="Helical" evidence="5">
    <location>
        <begin position="278"/>
        <end position="296"/>
    </location>
</feature>
<evidence type="ECO:0000256" key="5">
    <source>
        <dbReference type="SAM" id="Phobius"/>
    </source>
</evidence>
<dbReference type="Pfam" id="PF04932">
    <property type="entry name" value="Wzy_C"/>
    <property type="match status" value="1"/>
</dbReference>
<dbReference type="EMBL" id="RKHL01000001">
    <property type="protein sequence ID" value="ROR82417.1"/>
    <property type="molecule type" value="Genomic_DNA"/>
</dbReference>
<keyword evidence="2 5" id="KW-0812">Transmembrane</keyword>
<evidence type="ECO:0000256" key="3">
    <source>
        <dbReference type="ARBA" id="ARBA00022989"/>
    </source>
</evidence>
<evidence type="ECO:0000259" key="6">
    <source>
        <dbReference type="Pfam" id="PF04932"/>
    </source>
</evidence>
<dbReference type="PANTHER" id="PTHR37422">
    <property type="entry name" value="TEICHURONIC ACID BIOSYNTHESIS PROTEIN TUAE"/>
    <property type="match status" value="1"/>
</dbReference>
<dbReference type="GO" id="GO:0016874">
    <property type="term" value="F:ligase activity"/>
    <property type="evidence" value="ECO:0007669"/>
    <property type="project" value="UniProtKB-KW"/>
</dbReference>
<comment type="subcellular location">
    <subcellularLocation>
        <location evidence="1">Membrane</location>
        <topology evidence="1">Multi-pass membrane protein</topology>
    </subcellularLocation>
</comment>
<feature type="transmembrane region" description="Helical" evidence="5">
    <location>
        <begin position="366"/>
        <end position="386"/>
    </location>
</feature>
<feature type="transmembrane region" description="Helical" evidence="5">
    <location>
        <begin position="132"/>
        <end position="151"/>
    </location>
</feature>
<feature type="transmembrane region" description="Helical" evidence="5">
    <location>
        <begin position="45"/>
        <end position="65"/>
    </location>
</feature>
<evidence type="ECO:0000313" key="7">
    <source>
        <dbReference type="EMBL" id="ROR82417.1"/>
    </source>
</evidence>
<dbReference type="InterPro" id="IPR007016">
    <property type="entry name" value="O-antigen_ligase-rel_domated"/>
</dbReference>
<evidence type="ECO:0000256" key="4">
    <source>
        <dbReference type="ARBA" id="ARBA00023136"/>
    </source>
</evidence>
<dbReference type="AlphaFoldDB" id="A0A3N2C4G4"/>
<feature type="transmembrane region" description="Helical" evidence="5">
    <location>
        <begin position="187"/>
        <end position="207"/>
    </location>
</feature>